<proteinExistence type="predicted"/>
<gene>
    <name evidence="9" type="primary">mobA</name>
    <name evidence="9" type="ORF">MAE02_32380</name>
</gene>
<dbReference type="SUPFAM" id="SSF53448">
    <property type="entry name" value="Nucleotide-diphospho-sugar transferases"/>
    <property type="match status" value="1"/>
</dbReference>
<dbReference type="CDD" id="cd02503">
    <property type="entry name" value="MobA"/>
    <property type="match status" value="1"/>
</dbReference>
<dbReference type="PANTHER" id="PTHR19136:SF81">
    <property type="entry name" value="MOLYBDENUM COFACTOR GUANYLYLTRANSFERASE"/>
    <property type="match status" value="1"/>
</dbReference>
<keyword evidence="6" id="KW-0342">GTP-binding</keyword>
<keyword evidence="1" id="KW-0963">Cytoplasm</keyword>
<dbReference type="AlphaFoldDB" id="A0A512BUD4"/>
<evidence type="ECO:0000313" key="10">
    <source>
        <dbReference type="Proteomes" id="UP000321085"/>
    </source>
</evidence>
<evidence type="ECO:0000256" key="3">
    <source>
        <dbReference type="ARBA" id="ARBA00022723"/>
    </source>
</evidence>
<keyword evidence="3" id="KW-0479">Metal-binding</keyword>
<evidence type="ECO:0000256" key="1">
    <source>
        <dbReference type="ARBA" id="ARBA00022490"/>
    </source>
</evidence>
<dbReference type="GO" id="GO:0046872">
    <property type="term" value="F:metal ion binding"/>
    <property type="evidence" value="ECO:0007669"/>
    <property type="project" value="UniProtKB-KW"/>
</dbReference>
<evidence type="ECO:0000313" key="9">
    <source>
        <dbReference type="EMBL" id="GEO15542.1"/>
    </source>
</evidence>
<dbReference type="PANTHER" id="PTHR19136">
    <property type="entry name" value="MOLYBDENUM COFACTOR GUANYLYLTRANSFERASE"/>
    <property type="match status" value="1"/>
</dbReference>
<evidence type="ECO:0000256" key="2">
    <source>
        <dbReference type="ARBA" id="ARBA00022679"/>
    </source>
</evidence>
<dbReference type="GO" id="GO:0005525">
    <property type="term" value="F:GTP binding"/>
    <property type="evidence" value="ECO:0007669"/>
    <property type="project" value="UniProtKB-KW"/>
</dbReference>
<dbReference type="InterPro" id="IPR029044">
    <property type="entry name" value="Nucleotide-diphossugar_trans"/>
</dbReference>
<evidence type="ECO:0000256" key="4">
    <source>
        <dbReference type="ARBA" id="ARBA00022741"/>
    </source>
</evidence>
<evidence type="ECO:0000256" key="7">
    <source>
        <dbReference type="ARBA" id="ARBA00023150"/>
    </source>
</evidence>
<accession>A0A512BUD4</accession>
<dbReference type="InterPro" id="IPR013482">
    <property type="entry name" value="Molybde_CF_guanTrfase"/>
</dbReference>
<evidence type="ECO:0000256" key="6">
    <source>
        <dbReference type="ARBA" id="ARBA00023134"/>
    </source>
</evidence>
<dbReference type="InterPro" id="IPR025877">
    <property type="entry name" value="MobA-like_NTP_Trfase"/>
</dbReference>
<dbReference type="Proteomes" id="UP000321085">
    <property type="component" value="Unassembled WGS sequence"/>
</dbReference>
<dbReference type="Pfam" id="PF12804">
    <property type="entry name" value="NTP_transf_3"/>
    <property type="match status" value="1"/>
</dbReference>
<dbReference type="GO" id="GO:1902758">
    <property type="term" value="P:bis(molybdopterin guanine dinucleotide)molybdenum biosynthetic process"/>
    <property type="evidence" value="ECO:0007669"/>
    <property type="project" value="TreeGrafter"/>
</dbReference>
<feature type="domain" description="MobA-like NTP transferase" evidence="8">
    <location>
        <begin position="1"/>
        <end position="148"/>
    </location>
</feature>
<keyword evidence="7" id="KW-0501">Molybdenum cofactor biosynthesis</keyword>
<organism evidence="9 10">
    <name type="scientific">Microvirga aerophila</name>
    <dbReference type="NCBI Taxonomy" id="670291"/>
    <lineage>
        <taxon>Bacteria</taxon>
        <taxon>Pseudomonadati</taxon>
        <taxon>Pseudomonadota</taxon>
        <taxon>Alphaproteobacteria</taxon>
        <taxon>Hyphomicrobiales</taxon>
        <taxon>Methylobacteriaceae</taxon>
        <taxon>Microvirga</taxon>
    </lineage>
</organism>
<name>A0A512BUD4_9HYPH</name>
<evidence type="ECO:0000256" key="5">
    <source>
        <dbReference type="ARBA" id="ARBA00022842"/>
    </source>
</evidence>
<keyword evidence="2 9" id="KW-0808">Transferase</keyword>
<evidence type="ECO:0000259" key="8">
    <source>
        <dbReference type="Pfam" id="PF12804"/>
    </source>
</evidence>
<protein>
    <submittedName>
        <fullName evidence="9">Molybdenum cofactor guanylyltransferase</fullName>
    </submittedName>
</protein>
<dbReference type="EMBL" id="BJYU01000043">
    <property type="protein sequence ID" value="GEO15542.1"/>
    <property type="molecule type" value="Genomic_DNA"/>
</dbReference>
<dbReference type="GO" id="GO:0016779">
    <property type="term" value="F:nucleotidyltransferase activity"/>
    <property type="evidence" value="ECO:0007669"/>
    <property type="project" value="UniProtKB-KW"/>
</dbReference>
<comment type="caution">
    <text evidence="9">The sequence shown here is derived from an EMBL/GenBank/DDBJ whole genome shotgun (WGS) entry which is preliminary data.</text>
</comment>
<keyword evidence="5" id="KW-0460">Magnesium</keyword>
<keyword evidence="9" id="KW-0548">Nucleotidyltransferase</keyword>
<dbReference type="Gene3D" id="3.90.550.10">
    <property type="entry name" value="Spore Coat Polysaccharide Biosynthesis Protein SpsA, Chain A"/>
    <property type="match status" value="1"/>
</dbReference>
<keyword evidence="10" id="KW-1185">Reference proteome</keyword>
<keyword evidence="4" id="KW-0547">Nucleotide-binding</keyword>
<sequence>MGGIDKSLLTIRGRTLLRHVADRLGPQCEGLIINANGDPGRFAATGLPIVEDSLSGHLGPLAGILAALEWVSASRPMIEWVASCPSDTPFMPNDLVLKLHEARERLQKPMACASSGSQVHHAVGLWPVRLRHDLRDAIAVEDLRSIRKWTNTRGVAHASWADAPLDPFLNINTSGDLAEAEAAFECYQDA</sequence>
<reference evidence="9 10" key="1">
    <citation type="submission" date="2019-07" db="EMBL/GenBank/DDBJ databases">
        <title>Whole genome shotgun sequence of Microvirga aerophila NBRC 106136.</title>
        <authorList>
            <person name="Hosoyama A."/>
            <person name="Uohara A."/>
            <person name="Ohji S."/>
            <person name="Ichikawa N."/>
        </authorList>
    </citation>
    <scope>NUCLEOTIDE SEQUENCE [LARGE SCALE GENOMIC DNA]</scope>
    <source>
        <strain evidence="9 10">NBRC 106136</strain>
    </source>
</reference>
<dbReference type="NCBIfam" id="TIGR02665">
    <property type="entry name" value="molyb_mobA"/>
    <property type="match status" value="1"/>
</dbReference>